<dbReference type="InterPro" id="IPR036390">
    <property type="entry name" value="WH_DNA-bd_sf"/>
</dbReference>
<keyword evidence="3" id="KW-1185">Reference proteome</keyword>
<dbReference type="PANTHER" id="PTHR33164">
    <property type="entry name" value="TRANSCRIPTIONAL REGULATOR, MARR FAMILY"/>
    <property type="match status" value="1"/>
</dbReference>
<protein>
    <submittedName>
        <fullName evidence="2">MarR family transcriptional regulator</fullName>
    </submittedName>
</protein>
<dbReference type="RefSeq" id="WP_120517317.1">
    <property type="nucleotide sequence ID" value="NZ_QXZY01000008.1"/>
</dbReference>
<dbReference type="Gene3D" id="1.10.10.10">
    <property type="entry name" value="Winged helix-like DNA-binding domain superfamily/Winged helix DNA-binding domain"/>
    <property type="match status" value="1"/>
</dbReference>
<dbReference type="GO" id="GO:0006950">
    <property type="term" value="P:response to stress"/>
    <property type="evidence" value="ECO:0007669"/>
    <property type="project" value="TreeGrafter"/>
</dbReference>
<dbReference type="GO" id="GO:0003700">
    <property type="term" value="F:DNA-binding transcription factor activity"/>
    <property type="evidence" value="ECO:0007669"/>
    <property type="project" value="InterPro"/>
</dbReference>
<dbReference type="AlphaFoldDB" id="A0A3N4MAH7"/>
<reference evidence="3" key="1">
    <citation type="submission" date="2018-11" db="EMBL/GenBank/DDBJ databases">
        <title>Chitinophaga lutea sp.nov., isolate from arsenic contaminated soil.</title>
        <authorList>
            <person name="Zong Y."/>
        </authorList>
    </citation>
    <scope>NUCLEOTIDE SEQUENCE [LARGE SCALE GENOMIC DNA]</scope>
    <source>
        <strain evidence="3">YLT18</strain>
    </source>
</reference>
<evidence type="ECO:0000259" key="1">
    <source>
        <dbReference type="PROSITE" id="PS50995"/>
    </source>
</evidence>
<dbReference type="Proteomes" id="UP000279089">
    <property type="component" value="Unassembled WGS sequence"/>
</dbReference>
<sequence length="203" mass="23138">MAKESTFNPEHQATHTSSKVVAALERISEAFRVLLWQEAKQYGISPIQVQILTYLLHYPEKLKTVTHLAAHFNMTKATISDAIKSIAAKGLIKRKDDLEDSRSHSLHLTREGKSMARKVERFAEPMEASVQNMPAEKQANLLEQLLGLIQDLNQQLVITPQRMCFNCRFYDKKGKLHYCNLVNAFLKAGDLRVDCPEFRTPNT</sequence>
<dbReference type="EMBL" id="RMBX01000007">
    <property type="protein sequence ID" value="RPD40365.1"/>
    <property type="molecule type" value="Genomic_DNA"/>
</dbReference>
<dbReference type="PANTHER" id="PTHR33164:SF43">
    <property type="entry name" value="HTH-TYPE TRANSCRIPTIONAL REPRESSOR YETL"/>
    <property type="match status" value="1"/>
</dbReference>
<comment type="caution">
    <text evidence="2">The sequence shown here is derived from an EMBL/GenBank/DDBJ whole genome shotgun (WGS) entry which is preliminary data.</text>
</comment>
<evidence type="ECO:0000313" key="2">
    <source>
        <dbReference type="EMBL" id="RPD40365.1"/>
    </source>
</evidence>
<dbReference type="InterPro" id="IPR036388">
    <property type="entry name" value="WH-like_DNA-bd_sf"/>
</dbReference>
<accession>A0A3N4MAH7</accession>
<dbReference type="InterPro" id="IPR039422">
    <property type="entry name" value="MarR/SlyA-like"/>
</dbReference>
<dbReference type="SUPFAM" id="SSF46785">
    <property type="entry name" value="Winged helix' DNA-binding domain"/>
    <property type="match status" value="1"/>
</dbReference>
<organism evidence="2 3">
    <name type="scientific">Chitinophaga barathri</name>
    <dbReference type="NCBI Taxonomy" id="1647451"/>
    <lineage>
        <taxon>Bacteria</taxon>
        <taxon>Pseudomonadati</taxon>
        <taxon>Bacteroidota</taxon>
        <taxon>Chitinophagia</taxon>
        <taxon>Chitinophagales</taxon>
        <taxon>Chitinophagaceae</taxon>
        <taxon>Chitinophaga</taxon>
    </lineage>
</organism>
<proteinExistence type="predicted"/>
<dbReference type="Pfam" id="PF12802">
    <property type="entry name" value="MarR_2"/>
    <property type="match status" value="1"/>
</dbReference>
<dbReference type="PROSITE" id="PS50995">
    <property type="entry name" value="HTH_MARR_2"/>
    <property type="match status" value="1"/>
</dbReference>
<dbReference type="SMART" id="SM00347">
    <property type="entry name" value="HTH_MARR"/>
    <property type="match status" value="1"/>
</dbReference>
<dbReference type="InterPro" id="IPR000835">
    <property type="entry name" value="HTH_MarR-typ"/>
</dbReference>
<feature type="domain" description="HTH marR-type" evidence="1">
    <location>
        <begin position="17"/>
        <end position="151"/>
    </location>
</feature>
<gene>
    <name evidence="2" type="ORF">EG028_13715</name>
</gene>
<dbReference type="OrthoDB" id="9786071at2"/>
<name>A0A3N4MAH7_9BACT</name>
<evidence type="ECO:0000313" key="3">
    <source>
        <dbReference type="Proteomes" id="UP000279089"/>
    </source>
</evidence>